<evidence type="ECO:0000313" key="2">
    <source>
        <dbReference type="Proteomes" id="UP000244571"/>
    </source>
</evidence>
<evidence type="ECO:0000313" key="1">
    <source>
        <dbReference type="EMBL" id="AWB33284.1"/>
    </source>
</evidence>
<dbReference type="Proteomes" id="UP000244571">
    <property type="component" value="Chromosome"/>
</dbReference>
<dbReference type="AlphaFoldDB" id="A0A2R4XHR7"/>
<name>A0A2R4XHR7_9BURK</name>
<organism evidence="1 2">
    <name type="scientific">Orrella marina</name>
    <dbReference type="NCBI Taxonomy" id="2163011"/>
    <lineage>
        <taxon>Bacteria</taxon>
        <taxon>Pseudomonadati</taxon>
        <taxon>Pseudomonadota</taxon>
        <taxon>Betaproteobacteria</taxon>
        <taxon>Burkholderiales</taxon>
        <taxon>Alcaligenaceae</taxon>
        <taxon>Orrella</taxon>
    </lineage>
</organism>
<gene>
    <name evidence="1" type="ORF">DBV39_05730</name>
</gene>
<accession>A0A2R4XHR7</accession>
<protein>
    <submittedName>
        <fullName evidence="1">Uncharacterized protein</fullName>
    </submittedName>
</protein>
<reference evidence="1 2" key="1">
    <citation type="submission" date="2018-04" db="EMBL/GenBank/DDBJ databases">
        <title>Bordetella sp. HZ20 isolated from seawater.</title>
        <authorList>
            <person name="Sun C."/>
        </authorList>
    </citation>
    <scope>NUCLEOTIDE SEQUENCE [LARGE SCALE GENOMIC DNA]</scope>
    <source>
        <strain evidence="1 2">HZ20</strain>
    </source>
</reference>
<keyword evidence="2" id="KW-1185">Reference proteome</keyword>
<proteinExistence type="predicted"/>
<dbReference type="KEGG" id="boz:DBV39_05730"/>
<sequence length="82" mass="9173">MRSIPDLHEQSHVASFASLANFHLRAFTCELSLVNFHSCTVTGQQQNLHPQVCQKKNSSSMAAVFFGTPALSERLQITARHY</sequence>
<dbReference type="EMBL" id="CP028901">
    <property type="protein sequence ID" value="AWB33284.1"/>
    <property type="molecule type" value="Genomic_DNA"/>
</dbReference>